<accession>A0A2S3ZWW3</accession>
<feature type="compositionally biased region" description="Basic residues" evidence="1">
    <location>
        <begin position="134"/>
        <end position="145"/>
    </location>
</feature>
<dbReference type="Pfam" id="PF01042">
    <property type="entry name" value="Ribonuc_L-PSP"/>
    <property type="match status" value="1"/>
</dbReference>
<evidence type="ECO:0000256" key="1">
    <source>
        <dbReference type="SAM" id="MobiDB-lite"/>
    </source>
</evidence>
<comment type="caution">
    <text evidence="2">The sequence shown here is derived from an EMBL/GenBank/DDBJ whole genome shotgun (WGS) entry which is preliminary data.</text>
</comment>
<organism evidence="2 3">
    <name type="scientific">Arthrobacter glacialis</name>
    <dbReference type="NCBI Taxonomy" id="1664"/>
    <lineage>
        <taxon>Bacteria</taxon>
        <taxon>Bacillati</taxon>
        <taxon>Actinomycetota</taxon>
        <taxon>Actinomycetes</taxon>
        <taxon>Micrococcales</taxon>
        <taxon>Micrococcaceae</taxon>
        <taxon>Arthrobacter</taxon>
    </lineage>
</organism>
<feature type="region of interest" description="Disordered" evidence="1">
    <location>
        <begin position="124"/>
        <end position="180"/>
    </location>
</feature>
<evidence type="ECO:0008006" key="4">
    <source>
        <dbReference type="Google" id="ProtNLM"/>
    </source>
</evidence>
<gene>
    <name evidence="2" type="ORF">CVS27_09380</name>
</gene>
<dbReference type="AlphaFoldDB" id="A0A2S3ZWW3"/>
<keyword evidence="3" id="KW-1185">Reference proteome</keyword>
<evidence type="ECO:0000313" key="2">
    <source>
        <dbReference type="EMBL" id="POH73579.1"/>
    </source>
</evidence>
<dbReference type="EMBL" id="PPXC01000006">
    <property type="protein sequence ID" value="POH73579.1"/>
    <property type="molecule type" value="Genomic_DNA"/>
</dbReference>
<proteinExistence type="predicted"/>
<dbReference type="SUPFAM" id="SSF55298">
    <property type="entry name" value="YjgF-like"/>
    <property type="match status" value="1"/>
</dbReference>
<protein>
    <recommendedName>
        <fullName evidence="4">Enamine deaminase RidA</fullName>
    </recommendedName>
</protein>
<dbReference type="Proteomes" id="UP000237061">
    <property type="component" value="Unassembled WGS sequence"/>
</dbReference>
<reference evidence="2 3" key="1">
    <citation type="submission" date="2018-01" db="EMBL/GenBank/DDBJ databases">
        <title>Arthrobacter sp. nov., from glaciers in China.</title>
        <authorList>
            <person name="Liu Q."/>
            <person name="Xin Y.-H."/>
        </authorList>
    </citation>
    <scope>NUCLEOTIDE SEQUENCE [LARGE SCALE GENOMIC DNA]</scope>
    <source>
        <strain evidence="2 3">HLT2-12-2</strain>
    </source>
</reference>
<evidence type="ECO:0000313" key="3">
    <source>
        <dbReference type="Proteomes" id="UP000237061"/>
    </source>
</evidence>
<dbReference type="Gene3D" id="3.30.1330.40">
    <property type="entry name" value="RutC-like"/>
    <property type="match status" value="1"/>
</dbReference>
<dbReference type="InterPro" id="IPR006175">
    <property type="entry name" value="YjgF/YER057c/UK114"/>
</dbReference>
<name>A0A2S3ZWW3_ARTGL</name>
<dbReference type="InterPro" id="IPR035959">
    <property type="entry name" value="RutC-like_sf"/>
</dbReference>
<sequence>MPRGINATLQISCQSLLPYESRENSLSMPEHRFSPLLHQSTAPFSHFVRHGDTGYTAGIIGQRTDDGSLVSDDFALQCEAMVNNLKTLLGELSLSLSNVLRTTIYLTAYKDLEAINAALPGPCVSRSRSAPQSRSRHSRWVRRIRSTPSSGSRTHPLTLPVTGGSVSEWGHEHSGLVATT</sequence>